<feature type="region of interest" description="Disordered" evidence="2">
    <location>
        <begin position="90"/>
        <end position="119"/>
    </location>
</feature>
<dbReference type="GO" id="GO:0005634">
    <property type="term" value="C:nucleus"/>
    <property type="evidence" value="ECO:0007669"/>
    <property type="project" value="EnsemblMetazoa"/>
</dbReference>
<sequence length="188" mass="21522">MSSMIQNTSNISSTFPSELLLPQASIHRPIAINPTTMFPLKFELPLPISNFEEPISIGTSSTTSSSVSYKIIFILEPEIEYLFLQRCSSTESSNAPGKIRRGRPQQEIADGQDAHSQKKRHRRLYARQYRAQMRQKVENVKSLHDEKEQLETEVKTLRQAVLALQQEIAQKDFVISFMHLNNQFNLST</sequence>
<evidence type="ECO:0000313" key="3">
    <source>
        <dbReference type="EMBL" id="EFP05853.1"/>
    </source>
</evidence>
<keyword evidence="1" id="KW-0175">Coiled coil</keyword>
<feature type="coiled-coil region" evidence="1">
    <location>
        <begin position="126"/>
        <end position="167"/>
    </location>
</feature>
<evidence type="ECO:0000256" key="1">
    <source>
        <dbReference type="SAM" id="Coils"/>
    </source>
</evidence>
<dbReference type="Proteomes" id="UP000008281">
    <property type="component" value="Unassembled WGS sequence"/>
</dbReference>
<dbReference type="HOGENOM" id="CLU_1612306_0_0_1"/>
<dbReference type="OrthoDB" id="5838838at2759"/>
<evidence type="ECO:0000256" key="2">
    <source>
        <dbReference type="SAM" id="MobiDB-lite"/>
    </source>
</evidence>
<dbReference type="FunCoup" id="E3LPP0">
    <property type="interactions" value="266"/>
</dbReference>
<dbReference type="OMA" id="YRAQMRQ"/>
<dbReference type="STRING" id="31234.E3LPP0"/>
<gene>
    <name evidence="3" type="ORF">CRE_27317</name>
</gene>
<evidence type="ECO:0008006" key="5">
    <source>
        <dbReference type="Google" id="ProtNLM"/>
    </source>
</evidence>
<dbReference type="GO" id="GO:0001046">
    <property type="term" value="F:core promoter sequence-specific DNA binding"/>
    <property type="evidence" value="ECO:0007669"/>
    <property type="project" value="EnsemblMetazoa"/>
</dbReference>
<dbReference type="EMBL" id="DS268412">
    <property type="protein sequence ID" value="EFP05853.1"/>
    <property type="molecule type" value="Genomic_DNA"/>
</dbReference>
<dbReference type="eggNOG" id="ENOG502THIB">
    <property type="taxonomic scope" value="Eukaryota"/>
</dbReference>
<keyword evidence="4" id="KW-1185">Reference proteome</keyword>
<proteinExistence type="predicted"/>
<dbReference type="AlphaFoldDB" id="E3LPP0"/>
<dbReference type="InParanoid" id="E3LPP0"/>
<protein>
    <recommendedName>
        <fullName evidence="5">BZIP domain-containing protein</fullName>
    </recommendedName>
</protein>
<evidence type="ECO:0000313" key="4">
    <source>
        <dbReference type="Proteomes" id="UP000008281"/>
    </source>
</evidence>
<organism evidence="4">
    <name type="scientific">Caenorhabditis remanei</name>
    <name type="common">Caenorhabditis vulgaris</name>
    <dbReference type="NCBI Taxonomy" id="31234"/>
    <lineage>
        <taxon>Eukaryota</taxon>
        <taxon>Metazoa</taxon>
        <taxon>Ecdysozoa</taxon>
        <taxon>Nematoda</taxon>
        <taxon>Chromadorea</taxon>
        <taxon>Rhabditida</taxon>
        <taxon>Rhabditina</taxon>
        <taxon>Rhabditomorpha</taxon>
        <taxon>Rhabditoidea</taxon>
        <taxon>Rhabditidae</taxon>
        <taxon>Peloderinae</taxon>
        <taxon>Caenorhabditis</taxon>
    </lineage>
</organism>
<name>E3LPP0_CAERE</name>
<accession>E3LPP0</accession>
<dbReference type="GO" id="GO:0010468">
    <property type="term" value="P:regulation of gene expression"/>
    <property type="evidence" value="ECO:0007669"/>
    <property type="project" value="EnsemblMetazoa"/>
</dbReference>
<reference evidence="3" key="1">
    <citation type="submission" date="2007-07" db="EMBL/GenBank/DDBJ databases">
        <title>PCAP assembly of the Caenorhabditis remanei genome.</title>
        <authorList>
            <consortium name="The Caenorhabditis remanei Sequencing Consortium"/>
            <person name="Wilson R.K."/>
        </authorList>
    </citation>
    <scope>NUCLEOTIDE SEQUENCE [LARGE SCALE GENOMIC DNA]</scope>
    <source>
        <strain evidence="3">PB4641</strain>
    </source>
</reference>